<comment type="catalytic activity">
    <reaction evidence="1">
        <text>Hydrolysis of proteins in presence of ATP.</text>
        <dbReference type="EC" id="3.4.21.53"/>
    </reaction>
</comment>
<dbReference type="InterPro" id="IPR008269">
    <property type="entry name" value="Lon_proteolytic"/>
</dbReference>
<dbReference type="SUPFAM" id="SSF54211">
    <property type="entry name" value="Ribosomal protein S5 domain 2-like"/>
    <property type="match status" value="1"/>
</dbReference>
<evidence type="ECO:0000259" key="4">
    <source>
        <dbReference type="PROSITE" id="PS50106"/>
    </source>
</evidence>
<feature type="transmembrane region" description="Helical" evidence="3">
    <location>
        <begin position="28"/>
        <end position="46"/>
    </location>
</feature>
<evidence type="ECO:0000259" key="5">
    <source>
        <dbReference type="PROSITE" id="PS51786"/>
    </source>
</evidence>
<keyword evidence="1" id="KW-0378">Hydrolase</keyword>
<dbReference type="CDD" id="cd23081">
    <property type="entry name" value="cpPDZ_EcRseP-like"/>
    <property type="match status" value="1"/>
</dbReference>
<dbReference type="PANTHER" id="PTHR10046">
    <property type="entry name" value="ATP DEPENDENT LON PROTEASE FAMILY MEMBER"/>
    <property type="match status" value="1"/>
</dbReference>
<dbReference type="InterPro" id="IPR001478">
    <property type="entry name" value="PDZ"/>
</dbReference>
<comment type="caution">
    <text evidence="6">The sequence shown here is derived from an EMBL/GenBank/DDBJ whole genome shotgun (WGS) entry which is preliminary data.</text>
</comment>
<dbReference type="InterPro" id="IPR036034">
    <property type="entry name" value="PDZ_sf"/>
</dbReference>
<dbReference type="PROSITE" id="PS51786">
    <property type="entry name" value="LON_PROTEOLYTIC"/>
    <property type="match status" value="1"/>
</dbReference>
<comment type="similarity">
    <text evidence="1">Belongs to the peptidase S16 family.</text>
</comment>
<name>A0ABP7ZHP9_9MICO</name>
<dbReference type="InterPro" id="IPR027065">
    <property type="entry name" value="Lon_Prtase"/>
</dbReference>
<dbReference type="SMART" id="SM00228">
    <property type="entry name" value="PDZ"/>
    <property type="match status" value="1"/>
</dbReference>
<reference evidence="6" key="2">
    <citation type="submission" date="2023-12" db="EMBL/GenBank/DDBJ databases">
        <authorList>
            <person name="Sun Q."/>
            <person name="Inoue M."/>
        </authorList>
    </citation>
    <scope>NUCLEOTIDE SEQUENCE</scope>
    <source>
        <strain evidence="6">JCM 17590</strain>
    </source>
</reference>
<dbReference type="SUPFAM" id="SSF50156">
    <property type="entry name" value="PDZ domain-like"/>
    <property type="match status" value="1"/>
</dbReference>
<dbReference type="EC" id="3.4.21.53" evidence="1"/>
<proteinExistence type="inferred from homology"/>
<organism evidence="6 7">
    <name type="scientific">Gryllotalpicola daejeonensis</name>
    <dbReference type="NCBI Taxonomy" id="993087"/>
    <lineage>
        <taxon>Bacteria</taxon>
        <taxon>Bacillati</taxon>
        <taxon>Actinomycetota</taxon>
        <taxon>Actinomycetes</taxon>
        <taxon>Micrococcales</taxon>
        <taxon>Microbacteriaceae</taxon>
        <taxon>Gryllotalpicola</taxon>
    </lineage>
</organism>
<feature type="domain" description="PDZ" evidence="4">
    <location>
        <begin position="145"/>
        <end position="202"/>
    </location>
</feature>
<dbReference type="InterPro" id="IPR014721">
    <property type="entry name" value="Ribsml_uS5_D2-typ_fold_subgr"/>
</dbReference>
<dbReference type="InterPro" id="IPR020568">
    <property type="entry name" value="Ribosomal_Su5_D2-typ_SF"/>
</dbReference>
<gene>
    <name evidence="6" type="ORF">GCM10022286_10950</name>
</gene>
<evidence type="ECO:0000313" key="7">
    <source>
        <dbReference type="Proteomes" id="UP001415169"/>
    </source>
</evidence>
<dbReference type="EMBL" id="BAABBV010000001">
    <property type="protein sequence ID" value="GAA4158288.1"/>
    <property type="molecule type" value="Genomic_DNA"/>
</dbReference>
<keyword evidence="1" id="KW-0645">Protease</keyword>
<dbReference type="Gene3D" id="3.30.230.10">
    <property type="match status" value="1"/>
</dbReference>
<evidence type="ECO:0000313" key="6">
    <source>
        <dbReference type="EMBL" id="GAA4158288.1"/>
    </source>
</evidence>
<keyword evidence="3" id="KW-0812">Transmembrane</keyword>
<feature type="active site" evidence="1">
    <location>
        <position position="316"/>
    </location>
</feature>
<evidence type="ECO:0000256" key="1">
    <source>
        <dbReference type="PROSITE-ProRule" id="PRU01122"/>
    </source>
</evidence>
<keyword evidence="7" id="KW-1185">Reference proteome</keyword>
<sequence length="378" mass="40258">MTLYREEPENAEREQERERGRMPRGKRIGYVLLVAAVAAILILGFAPSPYVIEQPGPVFNTIGVDTAVGQPKQKDAKPVLSIRDRKTYPTSGSLDLLTVSVIGNPQQLPNWFQVASAWFQRSKSVVPVEVEFPRGQTADQANQQNAQLMSTSQQDATAAALTKLGYDIEQHVVVATVEKGSAADGKLKANDRIVAADGKKLQTVQDLRDAVQADHGGQVTVTIERDGKTQDIAIKPKKHQGAWILGVTAGQQYGTMPVTVDFQLANIGGPSAGQMFALGIIDKLTPGYLNGGKRVAGTGTVDAQGTIGVIGGIRQKMFAARDAGATVFLAPQGNCDEVVGHIPSGLHVYAVKTLSDSLNVLKTVSDHGDTSKLATCHS</sequence>
<protein>
    <recommendedName>
        <fullName evidence="1">endopeptidase La</fullName>
        <ecNumber evidence="1">3.4.21.53</ecNumber>
    </recommendedName>
</protein>
<evidence type="ECO:0000256" key="2">
    <source>
        <dbReference type="SAM" id="MobiDB-lite"/>
    </source>
</evidence>
<keyword evidence="3" id="KW-0472">Membrane</keyword>
<evidence type="ECO:0000256" key="3">
    <source>
        <dbReference type="SAM" id="Phobius"/>
    </source>
</evidence>
<feature type="active site" evidence="1">
    <location>
        <position position="271"/>
    </location>
</feature>
<feature type="domain" description="Lon proteolytic" evidence="5">
    <location>
        <begin position="266"/>
        <end position="364"/>
    </location>
</feature>
<keyword evidence="3" id="KW-1133">Transmembrane helix</keyword>
<dbReference type="Gene3D" id="2.30.42.10">
    <property type="match status" value="1"/>
</dbReference>
<dbReference type="PROSITE" id="PS50106">
    <property type="entry name" value="PDZ"/>
    <property type="match status" value="1"/>
</dbReference>
<dbReference type="Proteomes" id="UP001415169">
    <property type="component" value="Unassembled WGS sequence"/>
</dbReference>
<feature type="region of interest" description="Disordered" evidence="2">
    <location>
        <begin position="1"/>
        <end position="21"/>
    </location>
</feature>
<dbReference type="RefSeq" id="WP_344790741.1">
    <property type="nucleotide sequence ID" value="NZ_BAABBV010000001.1"/>
</dbReference>
<keyword evidence="1" id="KW-0720">Serine protease</keyword>
<dbReference type="Pfam" id="PF05362">
    <property type="entry name" value="Lon_C"/>
    <property type="match status" value="1"/>
</dbReference>
<accession>A0ABP7ZHP9</accession>
<dbReference type="Pfam" id="PF13180">
    <property type="entry name" value="PDZ_2"/>
    <property type="match status" value="1"/>
</dbReference>
<reference evidence="6" key="1">
    <citation type="journal article" date="2014" name="Int. J. Syst. Evol. Microbiol.">
        <title>Complete genome of a new Firmicutes species belonging to the dominant human colonic microbiota ('Ruminococcus bicirculans') reveals two chromosomes and a selective capacity to utilize plant glucans.</title>
        <authorList>
            <consortium name="NISC Comparative Sequencing Program"/>
            <person name="Wegmann U."/>
            <person name="Louis P."/>
            <person name="Goesmann A."/>
            <person name="Henrissat B."/>
            <person name="Duncan S.H."/>
            <person name="Flint H.J."/>
        </authorList>
    </citation>
    <scope>NUCLEOTIDE SEQUENCE</scope>
    <source>
        <strain evidence="6">JCM 17590</strain>
    </source>
</reference>